<feature type="domain" description="Response regulatory" evidence="8">
    <location>
        <begin position="3"/>
        <end position="118"/>
    </location>
</feature>
<dbReference type="AlphaFoldDB" id="A0AAU7TW67"/>
<keyword evidence="3" id="KW-0805">Transcription regulation</keyword>
<protein>
    <submittedName>
        <fullName evidence="9">Response regulator</fullName>
    </submittedName>
</protein>
<feature type="domain" description="HTH luxR-type" evidence="7">
    <location>
        <begin position="140"/>
        <end position="205"/>
    </location>
</feature>
<dbReference type="PRINTS" id="PR00038">
    <property type="entry name" value="HTHLUXR"/>
</dbReference>
<dbReference type="RefSeq" id="WP_350261338.1">
    <property type="nucleotide sequence ID" value="NZ_CP158292.1"/>
</dbReference>
<dbReference type="SUPFAM" id="SSF46894">
    <property type="entry name" value="C-terminal effector domain of the bipartite response regulators"/>
    <property type="match status" value="1"/>
</dbReference>
<dbReference type="InterPro" id="IPR058245">
    <property type="entry name" value="NreC/VraR/RcsB-like_REC"/>
</dbReference>
<dbReference type="Pfam" id="PF00196">
    <property type="entry name" value="GerE"/>
    <property type="match status" value="1"/>
</dbReference>
<dbReference type="Gene3D" id="3.40.50.2300">
    <property type="match status" value="1"/>
</dbReference>
<dbReference type="InterPro" id="IPR001789">
    <property type="entry name" value="Sig_transdc_resp-reg_receiver"/>
</dbReference>
<proteinExistence type="predicted"/>
<dbReference type="CDD" id="cd06170">
    <property type="entry name" value="LuxR_C_like"/>
    <property type="match status" value="1"/>
</dbReference>
<dbReference type="PROSITE" id="PS50043">
    <property type="entry name" value="HTH_LUXR_2"/>
    <property type="match status" value="1"/>
</dbReference>
<dbReference type="PROSITE" id="PS50110">
    <property type="entry name" value="RESPONSE_REGULATORY"/>
    <property type="match status" value="1"/>
</dbReference>
<reference evidence="9" key="1">
    <citation type="submission" date="2024-06" db="EMBL/GenBank/DDBJ databases">
        <title>Multiomics insights into the TNT degradation mechanism by Pantoea sp. BJ2 isolated from an ammunition destruction site.</title>
        <authorList>
            <person name="Luo J."/>
        </authorList>
    </citation>
    <scope>NUCLEOTIDE SEQUENCE</scope>
    <source>
        <strain evidence="9">BJ2</strain>
    </source>
</reference>
<sequence length="207" mass="23133">MPRFIIVDDHPIARIAIKLLLEKHGHSVIAECGDGEEAVTLVSQLKPDMLIVDIDIPTLNGIEVIKAIRRSGRTLPIIVMSGKNIDYYASQSAKAGANGFISKANNLDDLVNAVNTVRNGYGYFPLNASNTLFENQPIDDSVRLKSLSAREFEVLQYLGQGMEVITIATRMKISNKTVSTFKSRLMPKLELKNRKELLEFTRRNRMS</sequence>
<organism evidence="9">
    <name type="scientific">Pantoea sp. BJ2</name>
    <dbReference type="NCBI Taxonomy" id="3141322"/>
    <lineage>
        <taxon>Bacteria</taxon>
        <taxon>Pseudomonadati</taxon>
        <taxon>Pseudomonadota</taxon>
        <taxon>Gammaproteobacteria</taxon>
        <taxon>Enterobacterales</taxon>
        <taxon>Erwiniaceae</taxon>
        <taxon>Pantoea</taxon>
    </lineage>
</organism>
<dbReference type="PROSITE" id="PS00622">
    <property type="entry name" value="HTH_LUXR_1"/>
    <property type="match status" value="1"/>
</dbReference>
<evidence type="ECO:0000256" key="1">
    <source>
        <dbReference type="ARBA" id="ARBA00022553"/>
    </source>
</evidence>
<dbReference type="Pfam" id="PF00072">
    <property type="entry name" value="Response_reg"/>
    <property type="match status" value="1"/>
</dbReference>
<accession>A0AAU7TW67</accession>
<evidence type="ECO:0000256" key="4">
    <source>
        <dbReference type="ARBA" id="ARBA00023125"/>
    </source>
</evidence>
<evidence type="ECO:0000256" key="6">
    <source>
        <dbReference type="PROSITE-ProRule" id="PRU00169"/>
    </source>
</evidence>
<keyword evidence="2" id="KW-0902">Two-component regulatory system</keyword>
<dbReference type="PANTHER" id="PTHR43214:SF41">
    <property type="entry name" value="NITRATE_NITRITE RESPONSE REGULATOR PROTEIN NARP"/>
    <property type="match status" value="1"/>
</dbReference>
<dbReference type="EMBL" id="CP158292">
    <property type="protein sequence ID" value="XBV44807.1"/>
    <property type="molecule type" value="Genomic_DNA"/>
</dbReference>
<keyword evidence="5" id="KW-0804">Transcription</keyword>
<dbReference type="InterPro" id="IPR011006">
    <property type="entry name" value="CheY-like_superfamily"/>
</dbReference>
<dbReference type="InterPro" id="IPR000792">
    <property type="entry name" value="Tscrpt_reg_LuxR_C"/>
</dbReference>
<evidence type="ECO:0000313" key="9">
    <source>
        <dbReference type="EMBL" id="XBV44807.1"/>
    </source>
</evidence>
<dbReference type="SMART" id="SM00448">
    <property type="entry name" value="REC"/>
    <property type="match status" value="1"/>
</dbReference>
<feature type="modified residue" description="4-aspartylphosphate" evidence="6">
    <location>
        <position position="53"/>
    </location>
</feature>
<dbReference type="InterPro" id="IPR036388">
    <property type="entry name" value="WH-like_DNA-bd_sf"/>
</dbReference>
<dbReference type="InterPro" id="IPR016032">
    <property type="entry name" value="Sig_transdc_resp-reg_C-effctor"/>
</dbReference>
<dbReference type="InterPro" id="IPR039420">
    <property type="entry name" value="WalR-like"/>
</dbReference>
<dbReference type="CDD" id="cd17535">
    <property type="entry name" value="REC_NarL-like"/>
    <property type="match status" value="1"/>
</dbReference>
<evidence type="ECO:0000256" key="3">
    <source>
        <dbReference type="ARBA" id="ARBA00023015"/>
    </source>
</evidence>
<dbReference type="GO" id="GO:0003677">
    <property type="term" value="F:DNA binding"/>
    <property type="evidence" value="ECO:0007669"/>
    <property type="project" value="UniProtKB-KW"/>
</dbReference>
<evidence type="ECO:0000259" key="8">
    <source>
        <dbReference type="PROSITE" id="PS50110"/>
    </source>
</evidence>
<dbReference type="SMART" id="SM00421">
    <property type="entry name" value="HTH_LUXR"/>
    <property type="match status" value="1"/>
</dbReference>
<evidence type="ECO:0000259" key="7">
    <source>
        <dbReference type="PROSITE" id="PS50043"/>
    </source>
</evidence>
<dbReference type="Gene3D" id="1.10.10.10">
    <property type="entry name" value="Winged helix-like DNA-binding domain superfamily/Winged helix DNA-binding domain"/>
    <property type="match status" value="1"/>
</dbReference>
<evidence type="ECO:0000256" key="5">
    <source>
        <dbReference type="ARBA" id="ARBA00023163"/>
    </source>
</evidence>
<evidence type="ECO:0000256" key="2">
    <source>
        <dbReference type="ARBA" id="ARBA00023012"/>
    </source>
</evidence>
<dbReference type="PANTHER" id="PTHR43214">
    <property type="entry name" value="TWO-COMPONENT RESPONSE REGULATOR"/>
    <property type="match status" value="1"/>
</dbReference>
<gene>
    <name evidence="9" type="ORF">AAF463_00245</name>
</gene>
<name>A0AAU7TW67_9GAMM</name>
<dbReference type="GO" id="GO:0000160">
    <property type="term" value="P:phosphorelay signal transduction system"/>
    <property type="evidence" value="ECO:0007669"/>
    <property type="project" value="InterPro"/>
</dbReference>
<keyword evidence="1 6" id="KW-0597">Phosphoprotein</keyword>
<dbReference type="GO" id="GO:0006355">
    <property type="term" value="P:regulation of DNA-templated transcription"/>
    <property type="evidence" value="ECO:0007669"/>
    <property type="project" value="InterPro"/>
</dbReference>
<keyword evidence="4" id="KW-0238">DNA-binding</keyword>
<dbReference type="SUPFAM" id="SSF52172">
    <property type="entry name" value="CheY-like"/>
    <property type="match status" value="1"/>
</dbReference>